<reference evidence="1" key="1">
    <citation type="submission" date="2022-11" db="EMBL/GenBank/DDBJ databases">
        <title>Genome Resource of Sclerotinia nivalis Strain SnTB1, a Plant Pathogen Isolated from American Ginseng.</title>
        <authorList>
            <person name="Fan S."/>
        </authorList>
    </citation>
    <scope>NUCLEOTIDE SEQUENCE</scope>
    <source>
        <strain evidence="1">SnTB1</strain>
    </source>
</reference>
<keyword evidence="2" id="KW-1185">Reference proteome</keyword>
<evidence type="ECO:0000313" key="1">
    <source>
        <dbReference type="EMBL" id="KAJ8059685.1"/>
    </source>
</evidence>
<evidence type="ECO:0000313" key="2">
    <source>
        <dbReference type="Proteomes" id="UP001152300"/>
    </source>
</evidence>
<protein>
    <submittedName>
        <fullName evidence="1">Uncharacterized protein</fullName>
    </submittedName>
</protein>
<gene>
    <name evidence="1" type="ORF">OCU04_011333</name>
</gene>
<sequence length="123" mass="14187">MKLLVNIRLVIIEGSGWGVTLSDREDRDQLETLYSKTHTLCSPEQLDLAPAILRNCTFGKRLGNYKIAIHECTQKDLENGTSRRIHVTDSRYPKKYMPIPRKLQSRIGVELFNAVHLSHSFMY</sequence>
<dbReference type="Proteomes" id="UP001152300">
    <property type="component" value="Unassembled WGS sequence"/>
</dbReference>
<name>A0A9X0DEM5_9HELO</name>
<organism evidence="1 2">
    <name type="scientific">Sclerotinia nivalis</name>
    <dbReference type="NCBI Taxonomy" id="352851"/>
    <lineage>
        <taxon>Eukaryota</taxon>
        <taxon>Fungi</taxon>
        <taxon>Dikarya</taxon>
        <taxon>Ascomycota</taxon>
        <taxon>Pezizomycotina</taxon>
        <taxon>Leotiomycetes</taxon>
        <taxon>Helotiales</taxon>
        <taxon>Sclerotiniaceae</taxon>
        <taxon>Sclerotinia</taxon>
    </lineage>
</organism>
<comment type="caution">
    <text evidence="1">The sequence shown here is derived from an EMBL/GenBank/DDBJ whole genome shotgun (WGS) entry which is preliminary data.</text>
</comment>
<proteinExistence type="predicted"/>
<accession>A0A9X0DEM5</accession>
<dbReference type="AlphaFoldDB" id="A0A9X0DEM5"/>
<dbReference type="EMBL" id="JAPEIS010000014">
    <property type="protein sequence ID" value="KAJ8059685.1"/>
    <property type="molecule type" value="Genomic_DNA"/>
</dbReference>